<sequence>MGRARIVDLSVLLVAGVAFIANAGSAGPYFNALAAQSPTLFQAGVQDLAFAAESTAAAFAEGRRRAATEETAVQSTAPTPPAPDTRDQDTGDWLDLSWLTPTDWLFAAADWLDPAGWFEAQDPSAPEVDLRVGNEAPVTTEPQAQAPQAPMPTVRSMMHPRDEAAQRPAAGAPSYRIVTAPSEEAAPITGSLPDNPSTPVTWLAGAAVPAGMSNVLLTGTNVSNQPLEDIQATLKPDSGATPTGLDNVTLSLRVEGPDGTAVPGASVPPGARFHLEAAGLSNDAANELGAAIVSFAYSQGGRRRTSIMYLKQTALGGALDGGTEPQ</sequence>
<name>A0A1E3VLU9_9HYPH</name>
<dbReference type="RefSeq" id="WP_069444848.1">
    <property type="nucleotide sequence ID" value="NZ_LPWE01000012.1"/>
</dbReference>
<comment type="caution">
    <text evidence="2">The sequence shown here is derived from an EMBL/GenBank/DDBJ whole genome shotgun (WGS) entry which is preliminary data.</text>
</comment>
<dbReference type="AlphaFoldDB" id="A0A1E3VLU9"/>
<proteinExistence type="predicted"/>
<accession>A0A1E3VLU9</accession>
<evidence type="ECO:0000313" key="2">
    <source>
        <dbReference type="EMBL" id="ODR94484.1"/>
    </source>
</evidence>
<dbReference type="Proteomes" id="UP000094172">
    <property type="component" value="Unassembled WGS sequence"/>
</dbReference>
<evidence type="ECO:0000256" key="1">
    <source>
        <dbReference type="SAM" id="MobiDB-lite"/>
    </source>
</evidence>
<dbReference type="EMBL" id="LPWE01000012">
    <property type="protein sequence ID" value="ODR94484.1"/>
    <property type="molecule type" value="Genomic_DNA"/>
</dbReference>
<reference evidence="2 3" key="1">
    <citation type="journal article" date="2016" name="Environ. Microbiol.">
        <title>New Methyloceanibacter diversity from North Sea sediments includes methanotroph containing solely the soluble methane monooxygenase.</title>
        <authorList>
            <person name="Vekeman B."/>
            <person name="Kerckhof F.M."/>
            <person name="Cremers G."/>
            <person name="de Vos P."/>
            <person name="Vandamme P."/>
            <person name="Boon N."/>
            <person name="Op den Camp H.J."/>
            <person name="Heylen K."/>
        </authorList>
    </citation>
    <scope>NUCLEOTIDE SEQUENCE [LARGE SCALE GENOMIC DNA]</scope>
    <source>
        <strain evidence="2 3">R-67176</strain>
    </source>
</reference>
<organism evidence="2 3">
    <name type="scientific">Methyloceanibacter stevinii</name>
    <dbReference type="NCBI Taxonomy" id="1774970"/>
    <lineage>
        <taxon>Bacteria</taxon>
        <taxon>Pseudomonadati</taxon>
        <taxon>Pseudomonadota</taxon>
        <taxon>Alphaproteobacteria</taxon>
        <taxon>Hyphomicrobiales</taxon>
        <taxon>Hyphomicrobiaceae</taxon>
        <taxon>Methyloceanibacter</taxon>
    </lineage>
</organism>
<gene>
    <name evidence="2" type="ORF">AUC70_07480</name>
</gene>
<evidence type="ECO:0000313" key="3">
    <source>
        <dbReference type="Proteomes" id="UP000094172"/>
    </source>
</evidence>
<protein>
    <submittedName>
        <fullName evidence="2">Uncharacterized protein</fullName>
    </submittedName>
</protein>
<feature type="region of interest" description="Disordered" evidence="1">
    <location>
        <begin position="63"/>
        <end position="92"/>
    </location>
</feature>
<keyword evidence="3" id="KW-1185">Reference proteome</keyword>